<sequence length="378" mass="42178">MITGVSCLLFSLLIMCIGGNQFDPHLFPTTGPFFEGWYMRITDFDRRDSIGLLFGHVLPKQGINTSDPLVMASILRRENCQKKVCQLVSYNAMFTPDQTKVTVNGKPVISNPDDASLANFQFEMNSGSEGGLFTQNANSTTFDFRIGNLSLRGELGPSVPWAPNGGGPEGWLSHLPLPLHWFVYSLRSPLKIYDLTDIERKQTILGHHGVAHLEKNWGLSFPKAWIWAEGVSDYNKNISFALSGGLVQFSFFSLTAYLIGYRNPFENIDINFRPDNSVVVLQNDDCKREVNITARSLFYTLEINLFSTNSSFSSCLFGPQETGFRKACVESYDAVAKIQVYKASVLGVFVHKLIDKQTLTDIALEFGGTYDCGNMCMT</sequence>
<dbReference type="InterPro" id="IPR025893">
    <property type="entry name" value="Tocopherol_cyclase"/>
</dbReference>
<evidence type="ECO:0000256" key="1">
    <source>
        <dbReference type="SAM" id="SignalP"/>
    </source>
</evidence>
<dbReference type="PANTHER" id="PTHR35309:SF4">
    <property type="entry name" value="TOCOPHEROL CYCLASE"/>
    <property type="match status" value="1"/>
</dbReference>
<dbReference type="GO" id="GO:0009976">
    <property type="term" value="F:tocopherol cyclase activity"/>
    <property type="evidence" value="ECO:0007669"/>
    <property type="project" value="InterPro"/>
</dbReference>
<comment type="caution">
    <text evidence="2">The sequence shown here is derived from an EMBL/GenBank/DDBJ whole genome shotgun (WGS) entry which is preliminary data.</text>
</comment>
<protein>
    <submittedName>
        <fullName evidence="2">Uncharacterized protein</fullName>
    </submittedName>
</protein>
<reference evidence="2" key="1">
    <citation type="journal article" date="2021" name="Genome Biol. Evol.">
        <title>A High-Quality Reference Genome for a Parasitic Bivalve with Doubly Uniparental Inheritance (Bivalvia: Unionida).</title>
        <authorList>
            <person name="Smith C.H."/>
        </authorList>
    </citation>
    <scope>NUCLEOTIDE SEQUENCE</scope>
    <source>
        <strain evidence="2">CHS0354</strain>
    </source>
</reference>
<feature type="signal peptide" evidence="1">
    <location>
        <begin position="1"/>
        <end position="19"/>
    </location>
</feature>
<keyword evidence="3" id="KW-1185">Reference proteome</keyword>
<evidence type="ECO:0000313" key="3">
    <source>
        <dbReference type="Proteomes" id="UP001195483"/>
    </source>
</evidence>
<dbReference type="EMBL" id="JAEAOA010001746">
    <property type="protein sequence ID" value="KAK3596871.1"/>
    <property type="molecule type" value="Genomic_DNA"/>
</dbReference>
<reference evidence="2" key="2">
    <citation type="journal article" date="2021" name="Genome Biol. Evol.">
        <title>Developing a high-quality reference genome for a parasitic bivalve with doubly uniparental inheritance (Bivalvia: Unionida).</title>
        <authorList>
            <person name="Smith C.H."/>
        </authorList>
    </citation>
    <scope>NUCLEOTIDE SEQUENCE</scope>
    <source>
        <strain evidence="2">CHS0354</strain>
        <tissue evidence="2">Mantle</tissue>
    </source>
</reference>
<evidence type="ECO:0000313" key="2">
    <source>
        <dbReference type="EMBL" id="KAK3596871.1"/>
    </source>
</evidence>
<feature type="chain" id="PRO_5042186456" evidence="1">
    <location>
        <begin position="20"/>
        <end position="378"/>
    </location>
</feature>
<proteinExistence type="predicted"/>
<organism evidence="2 3">
    <name type="scientific">Potamilus streckersoni</name>
    <dbReference type="NCBI Taxonomy" id="2493646"/>
    <lineage>
        <taxon>Eukaryota</taxon>
        <taxon>Metazoa</taxon>
        <taxon>Spiralia</taxon>
        <taxon>Lophotrochozoa</taxon>
        <taxon>Mollusca</taxon>
        <taxon>Bivalvia</taxon>
        <taxon>Autobranchia</taxon>
        <taxon>Heteroconchia</taxon>
        <taxon>Palaeoheterodonta</taxon>
        <taxon>Unionida</taxon>
        <taxon>Unionoidea</taxon>
        <taxon>Unionidae</taxon>
        <taxon>Ambleminae</taxon>
        <taxon>Lampsilini</taxon>
        <taxon>Potamilus</taxon>
    </lineage>
</organism>
<dbReference type="PANTHER" id="PTHR35309">
    <property type="match status" value="1"/>
</dbReference>
<dbReference type="Proteomes" id="UP001195483">
    <property type="component" value="Unassembled WGS sequence"/>
</dbReference>
<dbReference type="AlphaFoldDB" id="A0AAE0SRJ8"/>
<dbReference type="Pfam" id="PF14249">
    <property type="entry name" value="Tocopherol_cycl"/>
    <property type="match status" value="1"/>
</dbReference>
<name>A0AAE0SRJ8_9BIVA</name>
<keyword evidence="1" id="KW-0732">Signal</keyword>
<gene>
    <name evidence="2" type="ORF">CHS0354_029049</name>
</gene>
<reference evidence="2" key="3">
    <citation type="submission" date="2023-05" db="EMBL/GenBank/DDBJ databases">
        <authorList>
            <person name="Smith C.H."/>
        </authorList>
    </citation>
    <scope>NUCLEOTIDE SEQUENCE</scope>
    <source>
        <strain evidence="2">CHS0354</strain>
        <tissue evidence="2">Mantle</tissue>
    </source>
</reference>
<accession>A0AAE0SRJ8</accession>